<dbReference type="RefSeq" id="WP_116880491.1">
    <property type="nucleotide sequence ID" value="NZ_QURB01000003.1"/>
</dbReference>
<evidence type="ECO:0000313" key="1">
    <source>
        <dbReference type="EMBL" id="RFC54657.1"/>
    </source>
</evidence>
<dbReference type="InterPro" id="IPR036102">
    <property type="entry name" value="OsmC/Ohrsf"/>
</dbReference>
<reference evidence="1 2" key="1">
    <citation type="submission" date="2018-08" db="EMBL/GenBank/DDBJ databases">
        <title>The draft genome squence of Brumimicrobium sp. N62.</title>
        <authorList>
            <person name="Du Z.-J."/>
            <person name="Luo H.-R."/>
        </authorList>
    </citation>
    <scope>NUCLEOTIDE SEQUENCE [LARGE SCALE GENOMIC DNA]</scope>
    <source>
        <strain evidence="1 2">N62</strain>
    </source>
</reference>
<sequence>MKKISSSYLGNLRISSLHEKSGTIIETDAPVDNNGKGTRFSPTDLVATAYLNCMITIIGIYCDKNEIEFQDCKGDVEKIMTDNPRRISGLNFVLDLSMNNWNDQEKRRIENAAKNCPVAKSVSSEIKINIEFKY</sequence>
<dbReference type="Pfam" id="PF02566">
    <property type="entry name" value="OsmC"/>
    <property type="match status" value="1"/>
</dbReference>
<dbReference type="AlphaFoldDB" id="A0A3E1EYX1"/>
<accession>A0A3E1EYX1</accession>
<protein>
    <submittedName>
        <fullName evidence="1">OsmC family peroxiredoxin</fullName>
    </submittedName>
</protein>
<comment type="caution">
    <text evidence="1">The sequence shown here is derived from an EMBL/GenBank/DDBJ whole genome shotgun (WGS) entry which is preliminary data.</text>
</comment>
<dbReference type="OrthoDB" id="290036at2"/>
<dbReference type="EMBL" id="QURB01000003">
    <property type="protein sequence ID" value="RFC54657.1"/>
    <property type="molecule type" value="Genomic_DNA"/>
</dbReference>
<name>A0A3E1EYX1_9FLAO</name>
<dbReference type="PANTHER" id="PTHR39624:SF2">
    <property type="entry name" value="OSMC-LIKE PROTEIN"/>
    <property type="match status" value="1"/>
</dbReference>
<evidence type="ECO:0000313" key="2">
    <source>
        <dbReference type="Proteomes" id="UP000257127"/>
    </source>
</evidence>
<dbReference type="InterPro" id="IPR015946">
    <property type="entry name" value="KH_dom-like_a/b"/>
</dbReference>
<dbReference type="PANTHER" id="PTHR39624">
    <property type="entry name" value="PROTEIN INVOLVED IN RIMO-MEDIATED BETA-METHYLTHIOLATION OF RIBOSOMAL PROTEIN S12 YCAO"/>
    <property type="match status" value="1"/>
</dbReference>
<organism evidence="1 2">
    <name type="scientific">Brumimicrobium aurantiacum</name>
    <dbReference type="NCBI Taxonomy" id="1737063"/>
    <lineage>
        <taxon>Bacteria</taxon>
        <taxon>Pseudomonadati</taxon>
        <taxon>Bacteroidota</taxon>
        <taxon>Flavobacteriia</taxon>
        <taxon>Flavobacteriales</taxon>
        <taxon>Crocinitomicaceae</taxon>
        <taxon>Brumimicrobium</taxon>
    </lineage>
</organism>
<dbReference type="Proteomes" id="UP000257127">
    <property type="component" value="Unassembled WGS sequence"/>
</dbReference>
<dbReference type="SUPFAM" id="SSF82784">
    <property type="entry name" value="OsmC-like"/>
    <property type="match status" value="1"/>
</dbReference>
<dbReference type="Gene3D" id="3.30.300.20">
    <property type="match status" value="1"/>
</dbReference>
<dbReference type="InterPro" id="IPR003718">
    <property type="entry name" value="OsmC/Ohr_fam"/>
</dbReference>
<keyword evidence="2" id="KW-1185">Reference proteome</keyword>
<gene>
    <name evidence="1" type="ORF">DXU93_06625</name>
</gene>
<proteinExistence type="predicted"/>